<protein>
    <submittedName>
        <fullName evidence="6">3-(3-hydroxy-phenyl)propionate/3-hydroxycinnamic acid hydroxylase</fullName>
        <ecNumber evidence="6">1.14.13.127</ecNumber>
    </submittedName>
</protein>
<organism evidence="6 7">
    <name type="scientific">Streptomyces rimosus subsp. rimosus</name>
    <dbReference type="NCBI Taxonomy" id="132474"/>
    <lineage>
        <taxon>Bacteria</taxon>
        <taxon>Bacillati</taxon>
        <taxon>Actinomycetota</taxon>
        <taxon>Actinomycetes</taxon>
        <taxon>Kitasatosporales</taxon>
        <taxon>Streptomycetaceae</taxon>
        <taxon>Streptomyces</taxon>
    </lineage>
</organism>
<feature type="compositionally biased region" description="Gly residues" evidence="4">
    <location>
        <begin position="270"/>
        <end position="279"/>
    </location>
</feature>
<dbReference type="EC" id="1.14.13.127" evidence="6"/>
<evidence type="ECO:0000256" key="2">
    <source>
        <dbReference type="ARBA" id="ARBA00022630"/>
    </source>
</evidence>
<feature type="domain" description="FAD-binding" evidence="5">
    <location>
        <begin position="3"/>
        <end position="187"/>
    </location>
</feature>
<accession>A0ABY3YZ16</accession>
<keyword evidence="6" id="KW-0560">Oxidoreductase</keyword>
<comment type="cofactor">
    <cofactor evidence="1">
        <name>FAD</name>
        <dbReference type="ChEBI" id="CHEBI:57692"/>
    </cofactor>
</comment>
<reference evidence="6 7" key="1">
    <citation type="submission" date="2022-03" db="EMBL/GenBank/DDBJ databases">
        <title>Complete genome of Streptomyces rimosus ssp. rimosus R7 (=ATCC 10970).</title>
        <authorList>
            <person name="Beganovic S."/>
            <person name="Ruckert C."/>
            <person name="Busche T."/>
            <person name="Kalinowski J."/>
            <person name="Wittmann C."/>
        </authorList>
    </citation>
    <scope>NUCLEOTIDE SEQUENCE [LARGE SCALE GENOMIC DNA]</scope>
    <source>
        <strain evidence="6 7">R7</strain>
    </source>
</reference>
<dbReference type="Pfam" id="PF01494">
    <property type="entry name" value="FAD_binding_3"/>
    <property type="match status" value="2"/>
</dbReference>
<dbReference type="Proteomes" id="UP000829494">
    <property type="component" value="Chromosome"/>
</dbReference>
<feature type="compositionally biased region" description="Basic and acidic residues" evidence="4">
    <location>
        <begin position="637"/>
        <end position="669"/>
    </location>
</feature>
<dbReference type="InterPro" id="IPR002938">
    <property type="entry name" value="FAD-bd"/>
</dbReference>
<feature type="compositionally biased region" description="Low complexity" evidence="4">
    <location>
        <begin position="280"/>
        <end position="298"/>
    </location>
</feature>
<evidence type="ECO:0000256" key="3">
    <source>
        <dbReference type="ARBA" id="ARBA00022827"/>
    </source>
</evidence>
<dbReference type="SUPFAM" id="SSF51905">
    <property type="entry name" value="FAD/NAD(P)-binding domain"/>
    <property type="match status" value="1"/>
</dbReference>
<sequence length="715" mass="73553">MDPVIVVGAGPVGLALSLSLARLDVPSVVLDEAPGAIDPRPARTVVLRPDTTAFLTRLGCGPALESTGTRWTAWRAVRRRRLLERVEFGPEAPSPLHVPQHALTRALRTALAGEPLARIVADSRLDELKQDAYGVSAHTRGSNGAWWRASYLVGCDGPRSTVRKLLEVRFPGRTAVERHAVAALRTELPWPGEALLHRSPARQGGGGSGGEVTARPLPGGLWRLDWLLPPGRDLVTPDALVARIRDSLAVWTAEAASGSGSGAGADFGGRGGSGAGSGPQAGAYGAAGAGSRAPAGAGDPRLPAVPPYELLDTGVHTVHHRLARRWRRGRAFLAGDAAHLLGALGTQGLDEGLRDAENLAWKLALAWHQGASEALLDSYQAERRGAVTARLRAADRALPLLRDGERGGRWRAVLPGAARGHTAMLTDGHLGRGPLGAPPAYARSPLAPATDPAGTLPVGTPVGAPVADVPVTAPDGSQVPLRSRLGHGLLVVLVAPGTGVWERRHWKSAGLMPRLTKAVEALPMRAEVLVAEAYPGAVAHTVLVVRPDGHLVAAMGGVRPAELYACADAVRGGGTGGGSDEAGTGAGAAGSDGAGGRTGKPSRTAGERAHSGARSEPYPETQAGSYPDTRSAPYPDTRSESHSAPHSKPHPEAHSEPHGEPAADRRPESRPSGGPLPVDGAFPQAGGEAPGGAPGSVSRDVPEGMSEAQVRSAGG</sequence>
<feature type="region of interest" description="Disordered" evidence="4">
    <location>
        <begin position="270"/>
        <end position="298"/>
    </location>
</feature>
<dbReference type="Gene3D" id="3.50.50.60">
    <property type="entry name" value="FAD/NAD(P)-binding domain"/>
    <property type="match status" value="2"/>
</dbReference>
<evidence type="ECO:0000313" key="6">
    <source>
        <dbReference type="EMBL" id="UNZ02547.1"/>
    </source>
</evidence>
<feature type="compositionally biased region" description="Gly residues" evidence="4">
    <location>
        <begin position="574"/>
        <end position="598"/>
    </location>
</feature>
<name>A0ABY3YZ16_STRRM</name>
<dbReference type="PANTHER" id="PTHR43004:SF19">
    <property type="entry name" value="BINDING MONOOXYGENASE, PUTATIVE (JCVI)-RELATED"/>
    <property type="match status" value="1"/>
</dbReference>
<dbReference type="RefSeq" id="WP_226048638.1">
    <property type="nucleotide sequence ID" value="NZ_CP043497.1"/>
</dbReference>
<dbReference type="PRINTS" id="PR00420">
    <property type="entry name" value="RNGMNOXGNASE"/>
</dbReference>
<feature type="region of interest" description="Disordered" evidence="4">
    <location>
        <begin position="574"/>
        <end position="715"/>
    </location>
</feature>
<keyword evidence="2" id="KW-0285">Flavoprotein</keyword>
<dbReference type="EMBL" id="CP094298">
    <property type="protein sequence ID" value="UNZ02547.1"/>
    <property type="molecule type" value="Genomic_DNA"/>
</dbReference>
<dbReference type="GeneID" id="66858368"/>
<proteinExistence type="predicted"/>
<evidence type="ECO:0000259" key="5">
    <source>
        <dbReference type="Pfam" id="PF01494"/>
    </source>
</evidence>
<dbReference type="GO" id="GO:0008688">
    <property type="term" value="F:3-(3-hydroxyphenyl)propionate hydroxylase activity"/>
    <property type="evidence" value="ECO:0007669"/>
    <property type="project" value="UniProtKB-EC"/>
</dbReference>
<gene>
    <name evidence="6" type="primary">mhpA</name>
    <name evidence="6" type="ORF">SRIMR7_10330</name>
</gene>
<feature type="domain" description="FAD-binding" evidence="5">
    <location>
        <begin position="313"/>
        <end position="391"/>
    </location>
</feature>
<dbReference type="PANTHER" id="PTHR43004">
    <property type="entry name" value="TRK SYSTEM POTASSIUM UPTAKE PROTEIN"/>
    <property type="match status" value="1"/>
</dbReference>
<evidence type="ECO:0000256" key="1">
    <source>
        <dbReference type="ARBA" id="ARBA00001974"/>
    </source>
</evidence>
<keyword evidence="3" id="KW-0274">FAD</keyword>
<keyword evidence="7" id="KW-1185">Reference proteome</keyword>
<evidence type="ECO:0000256" key="4">
    <source>
        <dbReference type="SAM" id="MobiDB-lite"/>
    </source>
</evidence>
<dbReference type="InterPro" id="IPR036188">
    <property type="entry name" value="FAD/NAD-bd_sf"/>
</dbReference>
<evidence type="ECO:0000313" key="7">
    <source>
        <dbReference type="Proteomes" id="UP000829494"/>
    </source>
</evidence>
<dbReference type="InterPro" id="IPR050641">
    <property type="entry name" value="RIFMO-like"/>
</dbReference>